<dbReference type="AlphaFoldDB" id="A0A0C9LSJ5"/>
<dbReference type="EMBL" id="DF836318">
    <property type="protein sequence ID" value="GAN02850.1"/>
    <property type="molecule type" value="Genomic_DNA"/>
</dbReference>
<evidence type="ECO:0000313" key="2">
    <source>
        <dbReference type="Proteomes" id="UP000053815"/>
    </source>
</evidence>
<protein>
    <submittedName>
        <fullName evidence="1">Uncharacterized protein</fullName>
    </submittedName>
</protein>
<proteinExistence type="predicted"/>
<dbReference type="Proteomes" id="UP000053815">
    <property type="component" value="Unassembled WGS sequence"/>
</dbReference>
<sequence>MKLRKSLTTAYDIIVERVLEHLDRYTINLKQQALDCCDIDLDSDKDPFDQIISMSLTTLSAWSIIISVDFVIEKIQRG</sequence>
<accession>A0A0C9LSJ5</accession>
<reference evidence="1" key="1">
    <citation type="submission" date="2014-09" db="EMBL/GenBank/DDBJ databases">
        <title>Draft genome sequence of an oleaginous Mucoromycotina fungus Mucor ambiguus NBRC6742.</title>
        <authorList>
            <person name="Takeda I."/>
            <person name="Yamane N."/>
            <person name="Morita T."/>
            <person name="Tamano K."/>
            <person name="Machida M."/>
            <person name="Baker S."/>
            <person name="Koike H."/>
        </authorList>
    </citation>
    <scope>NUCLEOTIDE SEQUENCE</scope>
    <source>
        <strain evidence="1">NBRC 6742</strain>
    </source>
</reference>
<name>A0A0C9LSJ5_9FUNG</name>
<organism evidence="1">
    <name type="scientific">Mucor ambiguus</name>
    <dbReference type="NCBI Taxonomy" id="91626"/>
    <lineage>
        <taxon>Eukaryota</taxon>
        <taxon>Fungi</taxon>
        <taxon>Fungi incertae sedis</taxon>
        <taxon>Mucoromycota</taxon>
        <taxon>Mucoromycotina</taxon>
        <taxon>Mucoromycetes</taxon>
        <taxon>Mucorales</taxon>
        <taxon>Mucorineae</taxon>
        <taxon>Mucoraceae</taxon>
        <taxon>Mucor</taxon>
    </lineage>
</organism>
<keyword evidence="2" id="KW-1185">Reference proteome</keyword>
<evidence type="ECO:0000313" key="1">
    <source>
        <dbReference type="EMBL" id="GAN02850.1"/>
    </source>
</evidence>
<gene>
    <name evidence="1" type="ORF">MAM1_0029c02298</name>
</gene>